<evidence type="ECO:0000313" key="1">
    <source>
        <dbReference type="EMBL" id="MDQ0339913.1"/>
    </source>
</evidence>
<protein>
    <submittedName>
        <fullName evidence="1">Uncharacterized protein</fullName>
    </submittedName>
</protein>
<gene>
    <name evidence="1" type="ORF">J2S00_002708</name>
</gene>
<proteinExistence type="predicted"/>
<sequence length="71" mass="8144">MYYKTNWAWRLAHEKTKLQAKYPGYQVLSSSSERQKVYSAEEIEQITMYKKVDSLIGKLPAGSSVHTDCGN</sequence>
<name>A0ABU0CU08_9BACI</name>
<accession>A0ABU0CU08</accession>
<evidence type="ECO:0000313" key="2">
    <source>
        <dbReference type="Proteomes" id="UP001232445"/>
    </source>
</evidence>
<comment type="caution">
    <text evidence="1">The sequence shown here is derived from an EMBL/GenBank/DDBJ whole genome shotgun (WGS) entry which is preliminary data.</text>
</comment>
<keyword evidence="2" id="KW-1185">Reference proteome</keyword>
<organism evidence="1 2">
    <name type="scientific">Caldalkalibacillus uzonensis</name>
    <dbReference type="NCBI Taxonomy" id="353224"/>
    <lineage>
        <taxon>Bacteria</taxon>
        <taxon>Bacillati</taxon>
        <taxon>Bacillota</taxon>
        <taxon>Bacilli</taxon>
        <taxon>Bacillales</taxon>
        <taxon>Bacillaceae</taxon>
        <taxon>Caldalkalibacillus</taxon>
    </lineage>
</organism>
<reference evidence="1 2" key="1">
    <citation type="submission" date="2023-07" db="EMBL/GenBank/DDBJ databases">
        <title>Genomic Encyclopedia of Type Strains, Phase IV (KMG-IV): sequencing the most valuable type-strain genomes for metagenomic binning, comparative biology and taxonomic classification.</title>
        <authorList>
            <person name="Goeker M."/>
        </authorList>
    </citation>
    <scope>NUCLEOTIDE SEQUENCE [LARGE SCALE GENOMIC DNA]</scope>
    <source>
        <strain evidence="1 2">DSM 17740</strain>
    </source>
</reference>
<dbReference type="Proteomes" id="UP001232445">
    <property type="component" value="Unassembled WGS sequence"/>
</dbReference>
<dbReference type="EMBL" id="JAUSUQ010000010">
    <property type="protein sequence ID" value="MDQ0339913.1"/>
    <property type="molecule type" value="Genomic_DNA"/>
</dbReference>
<dbReference type="RefSeq" id="WP_307340634.1">
    <property type="nucleotide sequence ID" value="NZ_JAUSUQ010000010.1"/>
</dbReference>